<accession>A0A0K2VK90</accession>
<reference evidence="1" key="1">
    <citation type="submission" date="2014-05" db="EMBL/GenBank/DDBJ databases">
        <authorList>
            <person name="Chronopoulou M."/>
        </authorList>
    </citation>
    <scope>NUCLEOTIDE SEQUENCE</scope>
    <source>
        <tissue evidence="1">Whole organism</tissue>
    </source>
</reference>
<sequence>MLCVIKKYLNH</sequence>
<protein>
    <submittedName>
        <fullName evidence="1">Uncharacterized protein</fullName>
    </submittedName>
</protein>
<dbReference type="EMBL" id="HACA01033399">
    <property type="protein sequence ID" value="CDW50760.1"/>
    <property type="molecule type" value="Transcribed_RNA"/>
</dbReference>
<evidence type="ECO:0000313" key="1">
    <source>
        <dbReference type="EMBL" id="CDW50760.1"/>
    </source>
</evidence>
<organism evidence="1">
    <name type="scientific">Lepeophtheirus salmonis</name>
    <name type="common">Salmon louse</name>
    <name type="synonym">Caligus salmonis</name>
    <dbReference type="NCBI Taxonomy" id="72036"/>
    <lineage>
        <taxon>Eukaryota</taxon>
        <taxon>Metazoa</taxon>
        <taxon>Ecdysozoa</taxon>
        <taxon>Arthropoda</taxon>
        <taxon>Crustacea</taxon>
        <taxon>Multicrustacea</taxon>
        <taxon>Hexanauplia</taxon>
        <taxon>Copepoda</taxon>
        <taxon>Siphonostomatoida</taxon>
        <taxon>Caligidae</taxon>
        <taxon>Lepeophtheirus</taxon>
    </lineage>
</organism>
<name>A0A0K2VK90_LEPSM</name>
<proteinExistence type="predicted"/>